<protein>
    <submittedName>
        <fullName evidence="2">Uncharacterized protein</fullName>
    </submittedName>
</protein>
<keyword evidence="1" id="KW-1185">Reference proteome</keyword>
<dbReference type="Proteomes" id="UP000887574">
    <property type="component" value="Unplaced"/>
</dbReference>
<evidence type="ECO:0000313" key="1">
    <source>
        <dbReference type="Proteomes" id="UP000887574"/>
    </source>
</evidence>
<proteinExistence type="predicted"/>
<name>A0A915DNN0_9BILA</name>
<accession>A0A915DNN0</accession>
<sequence length="83" mass="9377">MDGIIPVIRAMEVLFSRMEARMDARFNEVDAHLGQVQSRIDEALVWERESPAQKSRHLFISIAFNWTSGLRVKGAVFSSSVSP</sequence>
<evidence type="ECO:0000313" key="2">
    <source>
        <dbReference type="WBParaSite" id="jg21498"/>
    </source>
</evidence>
<dbReference type="AlphaFoldDB" id="A0A915DNN0"/>
<reference evidence="2" key="1">
    <citation type="submission" date="2022-11" db="UniProtKB">
        <authorList>
            <consortium name="WormBaseParasite"/>
        </authorList>
    </citation>
    <scope>IDENTIFICATION</scope>
</reference>
<organism evidence="1 2">
    <name type="scientific">Ditylenchus dipsaci</name>
    <dbReference type="NCBI Taxonomy" id="166011"/>
    <lineage>
        <taxon>Eukaryota</taxon>
        <taxon>Metazoa</taxon>
        <taxon>Ecdysozoa</taxon>
        <taxon>Nematoda</taxon>
        <taxon>Chromadorea</taxon>
        <taxon>Rhabditida</taxon>
        <taxon>Tylenchina</taxon>
        <taxon>Tylenchomorpha</taxon>
        <taxon>Sphaerularioidea</taxon>
        <taxon>Anguinidae</taxon>
        <taxon>Anguininae</taxon>
        <taxon>Ditylenchus</taxon>
    </lineage>
</organism>
<dbReference type="WBParaSite" id="jg21498">
    <property type="protein sequence ID" value="jg21498"/>
    <property type="gene ID" value="jg21498"/>
</dbReference>